<feature type="region of interest" description="Disordered" evidence="6">
    <location>
        <begin position="148"/>
        <end position="234"/>
    </location>
</feature>
<evidence type="ECO:0000313" key="9">
    <source>
        <dbReference type="Proteomes" id="UP000664132"/>
    </source>
</evidence>
<feature type="region of interest" description="Disordered" evidence="6">
    <location>
        <begin position="1"/>
        <end position="26"/>
    </location>
</feature>
<keyword evidence="1" id="KW-0805">Transcription regulation</keyword>
<name>A0A8H7WC08_9HELO</name>
<dbReference type="InterPro" id="IPR036638">
    <property type="entry name" value="HLH_DNA-bd_sf"/>
</dbReference>
<feature type="compositionally biased region" description="Polar residues" evidence="6">
    <location>
        <begin position="202"/>
        <end position="211"/>
    </location>
</feature>
<dbReference type="Gene3D" id="4.10.280.10">
    <property type="entry name" value="Helix-loop-helix DNA-binding domain"/>
    <property type="match status" value="1"/>
</dbReference>
<dbReference type="Proteomes" id="UP000664132">
    <property type="component" value="Unassembled WGS sequence"/>
</dbReference>
<evidence type="ECO:0000256" key="3">
    <source>
        <dbReference type="ARBA" id="ARBA00023159"/>
    </source>
</evidence>
<accession>A0A8H7WC08</accession>
<feature type="compositionally biased region" description="Basic and acidic residues" evidence="6">
    <location>
        <begin position="163"/>
        <end position="179"/>
    </location>
</feature>
<dbReference type="OrthoDB" id="8964853at2759"/>
<dbReference type="Pfam" id="PF00010">
    <property type="entry name" value="HLH"/>
    <property type="match status" value="1"/>
</dbReference>
<reference evidence="8" key="1">
    <citation type="submission" date="2021-02" db="EMBL/GenBank/DDBJ databases">
        <title>Genome sequence Cadophora malorum strain M34.</title>
        <authorList>
            <person name="Stefanovic E."/>
            <person name="Vu D."/>
            <person name="Scully C."/>
            <person name="Dijksterhuis J."/>
            <person name="Roader J."/>
            <person name="Houbraken J."/>
        </authorList>
    </citation>
    <scope>NUCLEOTIDE SEQUENCE</scope>
    <source>
        <strain evidence="8">M34</strain>
    </source>
</reference>
<evidence type="ECO:0000256" key="6">
    <source>
        <dbReference type="SAM" id="MobiDB-lite"/>
    </source>
</evidence>
<sequence length="305" mass="33561">MAQSSETPSASPPENADGAVNKRRPKKRIRAFTAEERASHRVIEKQRREALNERFVDLARLLPALAHYRRLSKSIIVHESIEHLQAQRTMCLAAASEVQSLLAENLELIAEVNRWREQFSDMSPCRPKPLGDGVAALLKVDQEVFGTFPGGFGDNSNGDGGDDDHRAGNHERHQTEDGRQQIPPLLPVSETPKVINVPPDTSPQNDQTENSPPVMGARPSTLTNVPANGAMPGSEQQIDLLGPSGVDFYTALGNTYGNNLDANFGMASAAHNFDDLNMDQNLFLDIPLPIPDLNYNPHENFHFGY</sequence>
<evidence type="ECO:0000256" key="5">
    <source>
        <dbReference type="ARBA" id="ARBA00023242"/>
    </source>
</evidence>
<dbReference type="InterPro" id="IPR011598">
    <property type="entry name" value="bHLH_dom"/>
</dbReference>
<dbReference type="SUPFAM" id="SSF47459">
    <property type="entry name" value="HLH, helix-loop-helix DNA-binding domain"/>
    <property type="match status" value="1"/>
</dbReference>
<evidence type="ECO:0000256" key="1">
    <source>
        <dbReference type="ARBA" id="ARBA00023015"/>
    </source>
</evidence>
<keyword evidence="2" id="KW-0238">DNA-binding</keyword>
<keyword evidence="3" id="KW-0010">Activator</keyword>
<evidence type="ECO:0000256" key="2">
    <source>
        <dbReference type="ARBA" id="ARBA00023125"/>
    </source>
</evidence>
<organism evidence="8 9">
    <name type="scientific">Cadophora malorum</name>
    <dbReference type="NCBI Taxonomy" id="108018"/>
    <lineage>
        <taxon>Eukaryota</taxon>
        <taxon>Fungi</taxon>
        <taxon>Dikarya</taxon>
        <taxon>Ascomycota</taxon>
        <taxon>Pezizomycotina</taxon>
        <taxon>Leotiomycetes</taxon>
        <taxon>Helotiales</taxon>
        <taxon>Ploettnerulaceae</taxon>
        <taxon>Cadophora</taxon>
    </lineage>
</organism>
<comment type="caution">
    <text evidence="8">The sequence shown here is derived from an EMBL/GenBank/DDBJ whole genome shotgun (WGS) entry which is preliminary data.</text>
</comment>
<keyword evidence="5" id="KW-0539">Nucleus</keyword>
<dbReference type="GO" id="GO:0046983">
    <property type="term" value="F:protein dimerization activity"/>
    <property type="evidence" value="ECO:0007669"/>
    <property type="project" value="InterPro"/>
</dbReference>
<keyword evidence="4" id="KW-0804">Transcription</keyword>
<dbReference type="EMBL" id="JAFJYH010000055">
    <property type="protein sequence ID" value="KAG4422044.1"/>
    <property type="molecule type" value="Genomic_DNA"/>
</dbReference>
<dbReference type="GO" id="GO:0003700">
    <property type="term" value="F:DNA-binding transcription factor activity"/>
    <property type="evidence" value="ECO:0007669"/>
    <property type="project" value="TreeGrafter"/>
</dbReference>
<dbReference type="PANTHER" id="PTHR10328">
    <property type="entry name" value="PROTEIN MAX MYC-ASSOCIATED FACTOR X"/>
    <property type="match status" value="1"/>
</dbReference>
<evidence type="ECO:0000259" key="7">
    <source>
        <dbReference type="PROSITE" id="PS50888"/>
    </source>
</evidence>
<protein>
    <recommendedName>
        <fullName evidence="7">BHLH domain-containing protein</fullName>
    </recommendedName>
</protein>
<evidence type="ECO:0000313" key="8">
    <source>
        <dbReference type="EMBL" id="KAG4422044.1"/>
    </source>
</evidence>
<gene>
    <name evidence="8" type="ORF">IFR04_004785</name>
</gene>
<dbReference type="SMART" id="SM00353">
    <property type="entry name" value="HLH"/>
    <property type="match status" value="1"/>
</dbReference>
<dbReference type="GO" id="GO:0003677">
    <property type="term" value="F:DNA binding"/>
    <property type="evidence" value="ECO:0007669"/>
    <property type="project" value="UniProtKB-KW"/>
</dbReference>
<proteinExistence type="predicted"/>
<keyword evidence="9" id="KW-1185">Reference proteome</keyword>
<feature type="domain" description="BHLH" evidence="7">
    <location>
        <begin position="35"/>
        <end position="87"/>
    </location>
</feature>
<dbReference type="CDD" id="cd00083">
    <property type="entry name" value="bHLH_SF"/>
    <property type="match status" value="1"/>
</dbReference>
<dbReference type="GO" id="GO:0045944">
    <property type="term" value="P:positive regulation of transcription by RNA polymerase II"/>
    <property type="evidence" value="ECO:0007669"/>
    <property type="project" value="TreeGrafter"/>
</dbReference>
<dbReference type="GO" id="GO:0090575">
    <property type="term" value="C:RNA polymerase II transcription regulator complex"/>
    <property type="evidence" value="ECO:0007669"/>
    <property type="project" value="TreeGrafter"/>
</dbReference>
<dbReference type="PANTHER" id="PTHR10328:SF3">
    <property type="entry name" value="PROTEIN MAX"/>
    <property type="match status" value="1"/>
</dbReference>
<dbReference type="AlphaFoldDB" id="A0A8H7WC08"/>
<evidence type="ECO:0000256" key="4">
    <source>
        <dbReference type="ARBA" id="ARBA00023163"/>
    </source>
</evidence>
<dbReference type="PROSITE" id="PS50888">
    <property type="entry name" value="BHLH"/>
    <property type="match status" value="1"/>
</dbReference>